<dbReference type="eggNOG" id="ENOG502QU2F">
    <property type="taxonomic scope" value="Eukaryota"/>
</dbReference>
<feature type="transmembrane region" description="Helical" evidence="7">
    <location>
        <begin position="158"/>
        <end position="177"/>
    </location>
</feature>
<comment type="subcellular location">
    <subcellularLocation>
        <location evidence="1">Membrane</location>
        <topology evidence="1">Multi-pass membrane protein</topology>
    </subcellularLocation>
</comment>
<reference evidence="8" key="3">
    <citation type="submission" date="2015-02" db="UniProtKB">
        <authorList>
            <consortium name="EnsemblProtists"/>
        </authorList>
    </citation>
    <scope>IDENTIFICATION</scope>
    <source>
        <strain evidence="8">DAOM BR144</strain>
    </source>
</reference>
<evidence type="ECO:0000256" key="6">
    <source>
        <dbReference type="ARBA" id="ARBA00023136"/>
    </source>
</evidence>
<dbReference type="PANTHER" id="PTHR48086">
    <property type="entry name" value="SODIUM/PROLINE SYMPORTER-RELATED"/>
    <property type="match status" value="1"/>
</dbReference>
<organism evidence="8 9">
    <name type="scientific">Globisporangium ultimum (strain ATCC 200006 / CBS 805.95 / DAOM BR144)</name>
    <name type="common">Pythium ultimum</name>
    <dbReference type="NCBI Taxonomy" id="431595"/>
    <lineage>
        <taxon>Eukaryota</taxon>
        <taxon>Sar</taxon>
        <taxon>Stramenopiles</taxon>
        <taxon>Oomycota</taxon>
        <taxon>Peronosporomycetes</taxon>
        <taxon>Pythiales</taxon>
        <taxon>Pythiaceae</taxon>
        <taxon>Globisporangium</taxon>
    </lineage>
</organism>
<keyword evidence="3" id="KW-0813">Transport</keyword>
<feature type="transmembrane region" description="Helical" evidence="7">
    <location>
        <begin position="78"/>
        <end position="99"/>
    </location>
</feature>
<feature type="transmembrane region" description="Helical" evidence="7">
    <location>
        <begin position="6"/>
        <end position="25"/>
    </location>
</feature>
<dbReference type="EnsemblProtists" id="PYU1_T012917">
    <property type="protein sequence ID" value="PYU1_T012917"/>
    <property type="gene ID" value="PYU1_G012890"/>
</dbReference>
<sequence>MLSTAATYATMIVTLVAVAAYAIIVSRAMEVNSLKNFLSAKNSQTAFRLAWCFFSAGMGSWTLFSFPEIGVLAGSWGVIGYTLSGVLGMLVLGWVGPYTRAMLGNGVTLTDWINNRFGRVMQIYIALISVFYQFISLASELTCVGQLASILSPDSHPIVPIICVAVITNIYLVIGGLRASLATDVWQGIAVVSLVFVVVIAMAATVHVPAGAWKEHNVAAFTTTGFETLVTLCIAVTSSNLFFTGFWQRVFSGADDATVRRGAVYACFIIIPFTIALAITGMVSSLAYPDGLYFFSILLEMGRGWQVLVAIVIASLASSVCDSIQIGISAEIIANFPGLTLLHARLICLVLNVPAIVIATKEYNILTLFLIADLLCTAAVGPMLLGAWRRATVTGALAGSAAGLATIFVCGVAYKGTFVGGFEWFALPDGLYASSSMVTFIVTLIVPTATTVLVSLAMPAAKPFRSDYMPAMTPVNLA</sequence>
<evidence type="ECO:0000256" key="3">
    <source>
        <dbReference type="ARBA" id="ARBA00022448"/>
    </source>
</evidence>
<evidence type="ECO:0000313" key="9">
    <source>
        <dbReference type="Proteomes" id="UP000019132"/>
    </source>
</evidence>
<feature type="transmembrane region" description="Helical" evidence="7">
    <location>
        <begin position="340"/>
        <end position="359"/>
    </location>
</feature>
<dbReference type="InterPro" id="IPR001734">
    <property type="entry name" value="Na/solute_symporter"/>
</dbReference>
<feature type="transmembrane region" description="Helical" evidence="7">
    <location>
        <begin position="120"/>
        <end position="138"/>
    </location>
</feature>
<dbReference type="InterPro" id="IPR050277">
    <property type="entry name" value="Sodium:Solute_Symporter"/>
</dbReference>
<feature type="transmembrane region" description="Helical" evidence="7">
    <location>
        <begin position="228"/>
        <end position="251"/>
    </location>
</feature>
<feature type="transmembrane region" description="Helical" evidence="7">
    <location>
        <begin position="365"/>
        <end position="388"/>
    </location>
</feature>
<keyword evidence="4 7" id="KW-0812">Transmembrane</keyword>
<dbReference type="EMBL" id="GL376607">
    <property type="status" value="NOT_ANNOTATED_CDS"/>
    <property type="molecule type" value="Genomic_DNA"/>
</dbReference>
<feature type="transmembrane region" description="Helical" evidence="7">
    <location>
        <begin position="307"/>
        <end position="328"/>
    </location>
</feature>
<dbReference type="AlphaFoldDB" id="K3X6R8"/>
<dbReference type="GO" id="GO:0015606">
    <property type="term" value="F:spermidine transmembrane transporter activity"/>
    <property type="evidence" value="ECO:0007669"/>
    <property type="project" value="TreeGrafter"/>
</dbReference>
<protein>
    <submittedName>
        <fullName evidence="8">Uncharacterized protein</fullName>
    </submittedName>
</protein>
<evidence type="ECO:0000256" key="5">
    <source>
        <dbReference type="ARBA" id="ARBA00022989"/>
    </source>
</evidence>
<feature type="transmembrane region" description="Helical" evidence="7">
    <location>
        <begin position="263"/>
        <end position="287"/>
    </location>
</feature>
<name>K3X6R8_GLOUD</name>
<dbReference type="HOGENOM" id="CLU_023225_0_0_1"/>
<proteinExistence type="inferred from homology"/>
<dbReference type="STRING" id="431595.K3X6R8"/>
<comment type="similarity">
    <text evidence="2">Belongs to the sodium:solute symporter (SSF) (TC 2.A.21) family.</text>
</comment>
<feature type="transmembrane region" description="Helical" evidence="7">
    <location>
        <begin position="395"/>
        <end position="414"/>
    </location>
</feature>
<evidence type="ECO:0000256" key="7">
    <source>
        <dbReference type="SAM" id="Phobius"/>
    </source>
</evidence>
<feature type="transmembrane region" description="Helical" evidence="7">
    <location>
        <begin position="189"/>
        <end position="208"/>
    </location>
</feature>
<evidence type="ECO:0000256" key="2">
    <source>
        <dbReference type="ARBA" id="ARBA00006434"/>
    </source>
</evidence>
<dbReference type="GO" id="GO:0005886">
    <property type="term" value="C:plasma membrane"/>
    <property type="evidence" value="ECO:0007669"/>
    <property type="project" value="TreeGrafter"/>
</dbReference>
<accession>K3X6R8</accession>
<dbReference type="VEuPathDB" id="FungiDB:PYU1_G012890"/>
<dbReference type="OMA" id="NIWYIRA"/>
<keyword evidence="5 7" id="KW-1133">Transmembrane helix</keyword>
<dbReference type="PANTHER" id="PTHR48086:SF10">
    <property type="entry name" value="AGR155CP"/>
    <property type="match status" value="1"/>
</dbReference>
<keyword evidence="9" id="KW-1185">Reference proteome</keyword>
<dbReference type="PROSITE" id="PS50283">
    <property type="entry name" value="NA_SOLUT_SYMP_3"/>
    <property type="match status" value="1"/>
</dbReference>
<dbReference type="Gene3D" id="1.20.1730.10">
    <property type="entry name" value="Sodium/glucose cotransporter"/>
    <property type="match status" value="1"/>
</dbReference>
<dbReference type="InterPro" id="IPR038377">
    <property type="entry name" value="Na/Glc_symporter_sf"/>
</dbReference>
<reference evidence="9" key="2">
    <citation type="submission" date="2010-04" db="EMBL/GenBank/DDBJ databases">
        <authorList>
            <person name="Buell R."/>
            <person name="Hamilton J."/>
            <person name="Hostetler J."/>
        </authorList>
    </citation>
    <scope>NUCLEOTIDE SEQUENCE [LARGE SCALE GENOMIC DNA]</scope>
    <source>
        <strain evidence="9">DAOM:BR144</strain>
    </source>
</reference>
<evidence type="ECO:0000313" key="8">
    <source>
        <dbReference type="EnsemblProtists" id="PYU1_T012917"/>
    </source>
</evidence>
<dbReference type="Proteomes" id="UP000019132">
    <property type="component" value="Unassembled WGS sequence"/>
</dbReference>
<reference evidence="9" key="1">
    <citation type="journal article" date="2010" name="Genome Biol.">
        <title>Genome sequence of the necrotrophic plant pathogen Pythium ultimum reveals original pathogenicity mechanisms and effector repertoire.</title>
        <authorList>
            <person name="Levesque C.A."/>
            <person name="Brouwer H."/>
            <person name="Cano L."/>
            <person name="Hamilton J.P."/>
            <person name="Holt C."/>
            <person name="Huitema E."/>
            <person name="Raffaele S."/>
            <person name="Robideau G.P."/>
            <person name="Thines M."/>
            <person name="Win J."/>
            <person name="Zerillo M.M."/>
            <person name="Beakes G.W."/>
            <person name="Boore J.L."/>
            <person name="Busam D."/>
            <person name="Dumas B."/>
            <person name="Ferriera S."/>
            <person name="Fuerstenberg S.I."/>
            <person name="Gachon C.M."/>
            <person name="Gaulin E."/>
            <person name="Govers F."/>
            <person name="Grenville-Briggs L."/>
            <person name="Horner N."/>
            <person name="Hostetler J."/>
            <person name="Jiang R.H."/>
            <person name="Johnson J."/>
            <person name="Krajaejun T."/>
            <person name="Lin H."/>
            <person name="Meijer H.J."/>
            <person name="Moore B."/>
            <person name="Morris P."/>
            <person name="Phuntmart V."/>
            <person name="Puiu D."/>
            <person name="Shetty J."/>
            <person name="Stajich J.E."/>
            <person name="Tripathy S."/>
            <person name="Wawra S."/>
            <person name="van West P."/>
            <person name="Whitty B.R."/>
            <person name="Coutinho P.M."/>
            <person name="Henrissat B."/>
            <person name="Martin F."/>
            <person name="Thomas P.D."/>
            <person name="Tyler B.M."/>
            <person name="De Vries R.P."/>
            <person name="Kamoun S."/>
            <person name="Yandell M."/>
            <person name="Tisserat N."/>
            <person name="Buell C.R."/>
        </authorList>
    </citation>
    <scope>NUCLEOTIDE SEQUENCE</scope>
    <source>
        <strain evidence="9">DAOM:BR144</strain>
    </source>
</reference>
<evidence type="ECO:0000256" key="1">
    <source>
        <dbReference type="ARBA" id="ARBA00004141"/>
    </source>
</evidence>
<evidence type="ECO:0000256" key="4">
    <source>
        <dbReference type="ARBA" id="ARBA00022692"/>
    </source>
</evidence>
<feature type="transmembrane region" description="Helical" evidence="7">
    <location>
        <begin position="46"/>
        <end position="66"/>
    </location>
</feature>
<dbReference type="InParanoid" id="K3X6R8"/>
<feature type="transmembrane region" description="Helical" evidence="7">
    <location>
        <begin position="434"/>
        <end position="456"/>
    </location>
</feature>
<keyword evidence="6 7" id="KW-0472">Membrane</keyword>